<comment type="caution">
    <text evidence="3">The sequence shown here is derived from an EMBL/GenBank/DDBJ whole genome shotgun (WGS) entry which is preliminary data.</text>
</comment>
<evidence type="ECO:0000256" key="2">
    <source>
        <dbReference type="SAM" id="SignalP"/>
    </source>
</evidence>
<proteinExistence type="predicted"/>
<sequence>MSLTTTNHPRFLITIGVAAAVIGTAAACTPAENSPPTPWAPVPTSSSPTAAPKSPKSQPSDYSHLLLQAEDVSIPPDTFTARSSNVNPDGQSGASALFVNADDTRAIADTILIYPDVATASATLKQASAAVSTMVTGGQPQPVPVGSNGTVIAGTAPDGSKAVTLLMFTQGRAVVRIEFDSTPDDPVSPQTVASVGRMQQIALRIGLPERE</sequence>
<feature type="signal peptide" evidence="2">
    <location>
        <begin position="1"/>
        <end position="27"/>
    </location>
</feature>
<protein>
    <recommendedName>
        <fullName evidence="5">Lipoprotein LpqN</fullName>
    </recommendedName>
</protein>
<dbReference type="EMBL" id="JTLZ01000012">
    <property type="protein sequence ID" value="KHO19659.1"/>
    <property type="molecule type" value="Genomic_DNA"/>
</dbReference>
<evidence type="ECO:0000313" key="4">
    <source>
        <dbReference type="Proteomes" id="UP000031004"/>
    </source>
</evidence>
<name>A0ABR4YNB3_9MYCO</name>
<organism evidence="3 4">
    <name type="scientific">Mycolicibacterium setense</name>
    <dbReference type="NCBI Taxonomy" id="431269"/>
    <lineage>
        <taxon>Bacteria</taxon>
        <taxon>Bacillati</taxon>
        <taxon>Actinomycetota</taxon>
        <taxon>Actinomycetes</taxon>
        <taxon>Mycobacteriales</taxon>
        <taxon>Mycobacteriaceae</taxon>
        <taxon>Mycolicibacterium</taxon>
    </lineage>
</organism>
<feature type="region of interest" description="Disordered" evidence="1">
    <location>
        <begin position="29"/>
        <end position="61"/>
    </location>
</feature>
<keyword evidence="2" id="KW-0732">Signal</keyword>
<dbReference type="RefSeq" id="WP_039325462.1">
    <property type="nucleotide sequence ID" value="NZ_JACKSA010000358.1"/>
</dbReference>
<reference evidence="3 4" key="1">
    <citation type="submission" date="2014-11" db="EMBL/GenBank/DDBJ databases">
        <title>Mycobacterium setense Manresensis Genome.</title>
        <authorList>
            <person name="Rech G."/>
            <person name="Sumoy L."/>
        </authorList>
    </citation>
    <scope>NUCLEOTIDE SEQUENCE [LARGE SCALE GENOMIC DNA]</scope>
    <source>
        <strain evidence="3 4">Manresensis</strain>
    </source>
</reference>
<evidence type="ECO:0000313" key="3">
    <source>
        <dbReference type="EMBL" id="KHO19659.1"/>
    </source>
</evidence>
<feature type="compositionally biased region" description="Low complexity" evidence="1">
    <location>
        <begin position="42"/>
        <end position="60"/>
    </location>
</feature>
<evidence type="ECO:0000256" key="1">
    <source>
        <dbReference type="SAM" id="MobiDB-lite"/>
    </source>
</evidence>
<feature type="chain" id="PRO_5045988903" description="Lipoprotein LpqN" evidence="2">
    <location>
        <begin position="28"/>
        <end position="211"/>
    </location>
</feature>
<accession>A0ABR4YNB3</accession>
<dbReference type="Proteomes" id="UP000031004">
    <property type="component" value="Unassembled WGS sequence"/>
</dbReference>
<keyword evidence="4" id="KW-1185">Reference proteome</keyword>
<evidence type="ECO:0008006" key="5">
    <source>
        <dbReference type="Google" id="ProtNLM"/>
    </source>
</evidence>
<gene>
    <name evidence="3" type="ORF">QQ44_23525</name>
</gene>